<proteinExistence type="predicted"/>
<comment type="caution">
    <text evidence="1">The sequence shown here is derived from an EMBL/GenBank/DDBJ whole genome shotgun (WGS) entry which is preliminary data.</text>
</comment>
<dbReference type="Proteomes" id="UP000297396">
    <property type="component" value="Unassembled WGS sequence"/>
</dbReference>
<name>A0A4Y9JZ38_9PAST</name>
<dbReference type="RefSeq" id="WP_135056827.1">
    <property type="nucleotide sequence ID" value="NZ_JADGLC010000015.1"/>
</dbReference>
<keyword evidence="1" id="KW-0808">Transferase</keyword>
<accession>A0A4Y9JZ38</accession>
<dbReference type="EMBL" id="SPPA01000015">
    <property type="protein sequence ID" value="TFV09706.1"/>
    <property type="molecule type" value="Genomic_DNA"/>
</dbReference>
<reference evidence="1 2" key="1">
    <citation type="submission" date="2019-03" db="EMBL/GenBank/DDBJ databases">
        <title>Diversity of the mouse oral microbiome.</title>
        <authorList>
            <person name="Joseph S."/>
            <person name="Aduse-Opoku J."/>
            <person name="Curtis M."/>
            <person name="Wade W."/>
            <person name="Hashim A."/>
        </authorList>
    </citation>
    <scope>NUCLEOTIDE SEQUENCE [LARGE SCALE GENOMIC DNA]</scope>
    <source>
        <strain evidence="1 2">WT12</strain>
    </source>
</reference>
<dbReference type="Gene3D" id="3.30.370.20">
    <property type="match status" value="1"/>
</dbReference>
<dbReference type="AlphaFoldDB" id="A0A4Y9JZ38"/>
<dbReference type="GO" id="GO:0016757">
    <property type="term" value="F:glycosyltransferase activity"/>
    <property type="evidence" value="ECO:0007669"/>
    <property type="project" value="UniProtKB-KW"/>
</dbReference>
<evidence type="ECO:0000313" key="1">
    <source>
        <dbReference type="EMBL" id="TFV09706.1"/>
    </source>
</evidence>
<dbReference type="Pfam" id="PF07922">
    <property type="entry name" value="Glyco_transf_52"/>
    <property type="match status" value="1"/>
</dbReference>
<dbReference type="InterPro" id="IPR012477">
    <property type="entry name" value="Glyco_transf_52"/>
</dbReference>
<evidence type="ECO:0000313" key="2">
    <source>
        <dbReference type="Proteomes" id="UP000297396"/>
    </source>
</evidence>
<sequence>MNLILCYTPLQVLIAEKIIERYPTENFYGVMLCSVNNAKFEYYRERLAQKCQYFFSFIQRTDRIGLFKQILCLKYQFHRKKFDKVFIASINDIQMQFILSSIRFDTLYTFDDGTANIVPSSVYYQPEVNTPIRRTINKYLRNKFNSEKIKKYAQLHYTIYPQFKNIIKNTAYIDLSHSSSFESKKKDTAINILLGQPVYLDNDKNIELANGVIKRFNIDYYLPHPREQYQLENVTYINTPLIFEDYISQQTTDKQFRIYTYFSSAVLNVMSNPNLDIYALRINVDQQEYLECYELFEKVGINIIDITEDSK</sequence>
<protein>
    <submittedName>
        <fullName evidence="1">CMP-N-acetylneuraminate-beta-galactosamide-alpha-2, 3-sialyltransferase</fullName>
    </submittedName>
</protein>
<keyword evidence="1" id="KW-0328">Glycosyltransferase</keyword>
<dbReference type="OrthoDB" id="2339372at2"/>
<organism evidence="1 2">
    <name type="scientific">Muribacter muris</name>
    <dbReference type="NCBI Taxonomy" id="67855"/>
    <lineage>
        <taxon>Bacteria</taxon>
        <taxon>Pseudomonadati</taxon>
        <taxon>Pseudomonadota</taxon>
        <taxon>Gammaproteobacteria</taxon>
        <taxon>Pasteurellales</taxon>
        <taxon>Pasteurellaceae</taxon>
        <taxon>Muribacter</taxon>
    </lineage>
</organism>
<gene>
    <name evidence="1" type="ORF">E4T80_07510</name>
</gene>